<name>A0A9P4NUQ6_9PEZI</name>
<keyword evidence="2" id="KW-1185">Reference proteome</keyword>
<protein>
    <submittedName>
        <fullName evidence="1">Uncharacterized protein</fullName>
    </submittedName>
</protein>
<proteinExistence type="predicted"/>
<reference evidence="1" key="1">
    <citation type="journal article" date="2020" name="Stud. Mycol.">
        <title>101 Dothideomycetes genomes: a test case for predicting lifestyles and emergence of pathogens.</title>
        <authorList>
            <person name="Haridas S."/>
            <person name="Albert R."/>
            <person name="Binder M."/>
            <person name="Bloem J."/>
            <person name="Labutti K."/>
            <person name="Salamov A."/>
            <person name="Andreopoulos B."/>
            <person name="Baker S."/>
            <person name="Barry K."/>
            <person name="Bills G."/>
            <person name="Bluhm B."/>
            <person name="Cannon C."/>
            <person name="Castanera R."/>
            <person name="Culley D."/>
            <person name="Daum C."/>
            <person name="Ezra D."/>
            <person name="Gonzalez J."/>
            <person name="Henrissat B."/>
            <person name="Kuo A."/>
            <person name="Liang C."/>
            <person name="Lipzen A."/>
            <person name="Lutzoni F."/>
            <person name="Magnuson J."/>
            <person name="Mondo S."/>
            <person name="Nolan M."/>
            <person name="Ohm R."/>
            <person name="Pangilinan J."/>
            <person name="Park H.-J."/>
            <person name="Ramirez L."/>
            <person name="Alfaro M."/>
            <person name="Sun H."/>
            <person name="Tritt A."/>
            <person name="Yoshinaga Y."/>
            <person name="Zwiers L.-H."/>
            <person name="Turgeon B."/>
            <person name="Goodwin S."/>
            <person name="Spatafora J."/>
            <person name="Crous P."/>
            <person name="Grigoriev I."/>
        </authorList>
    </citation>
    <scope>NUCLEOTIDE SEQUENCE</scope>
    <source>
        <strain evidence="1">CBS 130266</strain>
    </source>
</reference>
<dbReference type="OrthoDB" id="3775341at2759"/>
<comment type="caution">
    <text evidence="1">The sequence shown here is derived from an EMBL/GenBank/DDBJ whole genome shotgun (WGS) entry which is preliminary data.</text>
</comment>
<accession>A0A9P4NUQ6</accession>
<gene>
    <name evidence="1" type="ORF">EJ08DRAFT_124889</name>
</gene>
<dbReference type="Proteomes" id="UP000800235">
    <property type="component" value="Unassembled WGS sequence"/>
</dbReference>
<evidence type="ECO:0000313" key="2">
    <source>
        <dbReference type="Proteomes" id="UP000800235"/>
    </source>
</evidence>
<dbReference type="EMBL" id="MU007025">
    <property type="protein sequence ID" value="KAF2432625.1"/>
    <property type="molecule type" value="Genomic_DNA"/>
</dbReference>
<sequence>MLFRATIYAYLNSCPASTPTTRTITQTLEVFEPTTTYATTVTRTITTLQSRSCPSHEITITGPAPSSTCSFNASTCINLMCLGLTTVTATCPPATMDCCCGTSTSSVYSVSALINFCSLNLCCCRAPQLHSAIQVFI</sequence>
<organism evidence="1 2">
    <name type="scientific">Tothia fuscella</name>
    <dbReference type="NCBI Taxonomy" id="1048955"/>
    <lineage>
        <taxon>Eukaryota</taxon>
        <taxon>Fungi</taxon>
        <taxon>Dikarya</taxon>
        <taxon>Ascomycota</taxon>
        <taxon>Pezizomycotina</taxon>
        <taxon>Dothideomycetes</taxon>
        <taxon>Pleosporomycetidae</taxon>
        <taxon>Venturiales</taxon>
        <taxon>Cylindrosympodiaceae</taxon>
        <taxon>Tothia</taxon>
    </lineage>
</organism>
<dbReference type="AlphaFoldDB" id="A0A9P4NUQ6"/>
<evidence type="ECO:0000313" key="1">
    <source>
        <dbReference type="EMBL" id="KAF2432625.1"/>
    </source>
</evidence>